<dbReference type="GeneID" id="89935867"/>
<keyword evidence="4" id="KW-0804">Transcription</keyword>
<dbReference type="PROSITE" id="PS50048">
    <property type="entry name" value="ZN2_CY6_FUNGAL_2"/>
    <property type="match status" value="1"/>
</dbReference>
<dbReference type="CDD" id="cd12148">
    <property type="entry name" value="fungal_TF_MHR"/>
    <property type="match status" value="1"/>
</dbReference>
<dbReference type="InterPro" id="IPR051089">
    <property type="entry name" value="prtT"/>
</dbReference>
<feature type="compositionally biased region" description="Low complexity" evidence="6">
    <location>
        <begin position="155"/>
        <end position="172"/>
    </location>
</feature>
<keyword evidence="5" id="KW-0539">Nucleus</keyword>
<feature type="compositionally biased region" description="Polar residues" evidence="6">
    <location>
        <begin position="712"/>
        <end position="728"/>
    </location>
</feature>
<dbReference type="PROSITE" id="PS00463">
    <property type="entry name" value="ZN2_CY6_FUNGAL_1"/>
    <property type="match status" value="1"/>
</dbReference>
<dbReference type="SUPFAM" id="SSF57701">
    <property type="entry name" value="Zn2/Cys6 DNA-binding domain"/>
    <property type="match status" value="1"/>
</dbReference>
<keyword evidence="7" id="KW-1133">Transmembrane helix</keyword>
<dbReference type="InterPro" id="IPR036864">
    <property type="entry name" value="Zn2-C6_fun-type_DNA-bd_sf"/>
</dbReference>
<feature type="region of interest" description="Disordered" evidence="6">
    <location>
        <begin position="1"/>
        <end position="28"/>
    </location>
</feature>
<dbReference type="Proteomes" id="UP001302812">
    <property type="component" value="Unassembled WGS sequence"/>
</dbReference>
<keyword evidence="2" id="KW-0805">Transcription regulation</keyword>
<keyword evidence="7" id="KW-0472">Membrane</keyword>
<dbReference type="InterPro" id="IPR001138">
    <property type="entry name" value="Zn2Cys6_DnaBD"/>
</dbReference>
<evidence type="ECO:0000256" key="5">
    <source>
        <dbReference type="ARBA" id="ARBA00023242"/>
    </source>
</evidence>
<organism evidence="9 10">
    <name type="scientific">Canariomyces notabilis</name>
    <dbReference type="NCBI Taxonomy" id="2074819"/>
    <lineage>
        <taxon>Eukaryota</taxon>
        <taxon>Fungi</taxon>
        <taxon>Dikarya</taxon>
        <taxon>Ascomycota</taxon>
        <taxon>Pezizomycotina</taxon>
        <taxon>Sordariomycetes</taxon>
        <taxon>Sordariomycetidae</taxon>
        <taxon>Sordariales</taxon>
        <taxon>Chaetomiaceae</taxon>
        <taxon>Canariomyces</taxon>
    </lineage>
</organism>
<dbReference type="CDD" id="cd00067">
    <property type="entry name" value="GAL4"/>
    <property type="match status" value="1"/>
</dbReference>
<protein>
    <recommendedName>
        <fullName evidence="8">Zn(2)-C6 fungal-type domain-containing protein</fullName>
    </recommendedName>
</protein>
<reference evidence="9" key="2">
    <citation type="submission" date="2023-05" db="EMBL/GenBank/DDBJ databases">
        <authorList>
            <consortium name="Lawrence Berkeley National Laboratory"/>
            <person name="Steindorff A."/>
            <person name="Hensen N."/>
            <person name="Bonometti L."/>
            <person name="Westerberg I."/>
            <person name="Brannstrom I.O."/>
            <person name="Guillou S."/>
            <person name="Cros-Aarteil S."/>
            <person name="Calhoun S."/>
            <person name="Haridas S."/>
            <person name="Kuo A."/>
            <person name="Mondo S."/>
            <person name="Pangilinan J."/>
            <person name="Riley R."/>
            <person name="Labutti K."/>
            <person name="Andreopoulos B."/>
            <person name="Lipzen A."/>
            <person name="Chen C."/>
            <person name="Yanf M."/>
            <person name="Daum C."/>
            <person name="Ng V."/>
            <person name="Clum A."/>
            <person name="Ohm R."/>
            <person name="Martin F."/>
            <person name="Silar P."/>
            <person name="Natvig D."/>
            <person name="Lalanne C."/>
            <person name="Gautier V."/>
            <person name="Ament-Velasquez S.L."/>
            <person name="Kruys A."/>
            <person name="Hutchinson M.I."/>
            <person name="Powell A.J."/>
            <person name="Barry K."/>
            <person name="Miller A.N."/>
            <person name="Grigoriev I.V."/>
            <person name="Debuchy R."/>
            <person name="Gladieux P."/>
            <person name="Thoren M.H."/>
            <person name="Johannesson H."/>
        </authorList>
    </citation>
    <scope>NUCLEOTIDE SEQUENCE</scope>
    <source>
        <strain evidence="9">CBS 508.74</strain>
    </source>
</reference>
<accession>A0AAN6TC63</accession>
<evidence type="ECO:0000259" key="8">
    <source>
        <dbReference type="PROSITE" id="PS50048"/>
    </source>
</evidence>
<comment type="subcellular location">
    <subcellularLocation>
        <location evidence="1">Nucleus</location>
    </subcellularLocation>
</comment>
<evidence type="ECO:0000256" key="6">
    <source>
        <dbReference type="SAM" id="MobiDB-lite"/>
    </source>
</evidence>
<evidence type="ECO:0000256" key="2">
    <source>
        <dbReference type="ARBA" id="ARBA00023015"/>
    </source>
</evidence>
<feature type="domain" description="Zn(2)-C6 fungal-type" evidence="8">
    <location>
        <begin position="33"/>
        <end position="67"/>
    </location>
</feature>
<dbReference type="SMART" id="SM00066">
    <property type="entry name" value="GAL4"/>
    <property type="match status" value="1"/>
</dbReference>
<dbReference type="Pfam" id="PF00172">
    <property type="entry name" value="Zn_clus"/>
    <property type="match status" value="1"/>
</dbReference>
<comment type="caution">
    <text evidence="9">The sequence shown here is derived from an EMBL/GenBank/DDBJ whole genome shotgun (WGS) entry which is preliminary data.</text>
</comment>
<feature type="compositionally biased region" description="Basic and acidic residues" evidence="6">
    <location>
        <begin position="1"/>
        <end position="10"/>
    </location>
</feature>
<feature type="compositionally biased region" description="Polar residues" evidence="6">
    <location>
        <begin position="217"/>
        <end position="235"/>
    </location>
</feature>
<dbReference type="GO" id="GO:0008270">
    <property type="term" value="F:zinc ion binding"/>
    <property type="evidence" value="ECO:0007669"/>
    <property type="project" value="InterPro"/>
</dbReference>
<reference evidence="9" key="1">
    <citation type="journal article" date="2023" name="Mol. Phylogenet. Evol.">
        <title>Genome-scale phylogeny and comparative genomics of the fungal order Sordariales.</title>
        <authorList>
            <person name="Hensen N."/>
            <person name="Bonometti L."/>
            <person name="Westerberg I."/>
            <person name="Brannstrom I.O."/>
            <person name="Guillou S."/>
            <person name="Cros-Aarteil S."/>
            <person name="Calhoun S."/>
            <person name="Haridas S."/>
            <person name="Kuo A."/>
            <person name="Mondo S."/>
            <person name="Pangilinan J."/>
            <person name="Riley R."/>
            <person name="LaButti K."/>
            <person name="Andreopoulos B."/>
            <person name="Lipzen A."/>
            <person name="Chen C."/>
            <person name="Yan M."/>
            <person name="Daum C."/>
            <person name="Ng V."/>
            <person name="Clum A."/>
            <person name="Steindorff A."/>
            <person name="Ohm R.A."/>
            <person name="Martin F."/>
            <person name="Silar P."/>
            <person name="Natvig D.O."/>
            <person name="Lalanne C."/>
            <person name="Gautier V."/>
            <person name="Ament-Velasquez S.L."/>
            <person name="Kruys A."/>
            <person name="Hutchinson M.I."/>
            <person name="Powell A.J."/>
            <person name="Barry K."/>
            <person name="Miller A.N."/>
            <person name="Grigoriev I.V."/>
            <person name="Debuchy R."/>
            <person name="Gladieux P."/>
            <person name="Hiltunen Thoren M."/>
            <person name="Johannesson H."/>
        </authorList>
    </citation>
    <scope>NUCLEOTIDE SEQUENCE</scope>
    <source>
        <strain evidence="9">CBS 508.74</strain>
    </source>
</reference>
<dbReference type="GO" id="GO:0000981">
    <property type="term" value="F:DNA-binding transcription factor activity, RNA polymerase II-specific"/>
    <property type="evidence" value="ECO:0007669"/>
    <property type="project" value="InterPro"/>
</dbReference>
<sequence>MDVDSKDRAEAAAPAAEGVRDSPRDQNSRRAAACLVCRRSKIKCEKGRAQNDDRCHRCLQLGVQCVRPDFHVGRRKGVKNKRTGLEKALHQVEQALRRTGGSGHGTDGAKLVSELKALLGSAPNGGLAAANRDQSGAGTAEPRRASKQSDILLPDVSSDAGDSSASDQDIISMPQESTPSQGHVAEESLAVDDAENPLQLLARASDLHVSPKAGNDSLATESVAPQRSRQSKQNENISEVEKFFRFTQFSLDIGPDLDPIDLGLMTLEEADTLFAFFHHSLAHTRWGLDPVLYTAAFTRSRSAFLFTSIAAAAALFMPTAAALSRRLSNHCKTLVNRIMVDRYRSVEIVLAFMVNVPWMFPGKHSTDDETCWYVSMASTMALDLSLHKILVPVASLRDGPGHRNGPPSGGGIARADCIDPKVALSLDGFGDVDPTSELGLRLLRRRERCWIALFVLERGMCLARGRAYTVPVTPILRGCDQWHLSNIADTMDGHLVSMAVLRRDLDDLFASIRALCDRSIDGRADGSIVAGTIQMTVEKFFDEWHAKWGISIGSGPQHRLPPYVQILVTHTRLSIYSSVINHPTAPTEVRHFFHAAGLSSALNVMRAAIQGEGQLSSMPNNTAIMISFAACFALRLSGQFAGSSNLAPSVRTLIEETAEVLERIGSATEHRNGMSTLYGKYLKYIVKKAAALLPSSTETAPRSRGGAKPGLSQPSATPSYSRNNNSRASFGMADAIPTNPSGSGFLEPRLWSEPIQFSSMSDDQIVEALSRVNNEFDPALSMYPWDDAAALDWLNWSNLPEFGT</sequence>
<evidence type="ECO:0000313" key="9">
    <source>
        <dbReference type="EMBL" id="KAK4111672.1"/>
    </source>
</evidence>
<feature type="compositionally biased region" description="Basic and acidic residues" evidence="6">
    <location>
        <begin position="18"/>
        <end position="28"/>
    </location>
</feature>
<dbReference type="PANTHER" id="PTHR31845:SF17">
    <property type="entry name" value="ZN(II)2CYS6 TRANSCRIPTION FACTOR (EUROFUNG)"/>
    <property type="match status" value="1"/>
</dbReference>
<gene>
    <name evidence="9" type="ORF">N656DRAFT_711355</name>
</gene>
<dbReference type="GO" id="GO:0005634">
    <property type="term" value="C:nucleus"/>
    <property type="evidence" value="ECO:0007669"/>
    <property type="project" value="UniProtKB-SubCell"/>
</dbReference>
<feature type="region of interest" description="Disordered" evidence="6">
    <location>
        <begin position="211"/>
        <end position="235"/>
    </location>
</feature>
<feature type="region of interest" description="Disordered" evidence="6">
    <location>
        <begin position="696"/>
        <end position="734"/>
    </location>
</feature>
<evidence type="ECO:0000256" key="4">
    <source>
        <dbReference type="ARBA" id="ARBA00023163"/>
    </source>
</evidence>
<dbReference type="EMBL" id="MU853345">
    <property type="protein sequence ID" value="KAK4111672.1"/>
    <property type="molecule type" value="Genomic_DNA"/>
</dbReference>
<dbReference type="RefSeq" id="XP_064669242.1">
    <property type="nucleotide sequence ID" value="XM_064811742.1"/>
</dbReference>
<keyword evidence="7" id="KW-0812">Transmembrane</keyword>
<proteinExistence type="predicted"/>
<evidence type="ECO:0000313" key="10">
    <source>
        <dbReference type="Proteomes" id="UP001302812"/>
    </source>
</evidence>
<feature type="transmembrane region" description="Helical" evidence="7">
    <location>
        <begin position="303"/>
        <end position="323"/>
    </location>
</feature>
<name>A0AAN6TC63_9PEZI</name>
<keyword evidence="10" id="KW-1185">Reference proteome</keyword>
<dbReference type="PANTHER" id="PTHR31845">
    <property type="entry name" value="FINGER DOMAIN PROTEIN, PUTATIVE-RELATED"/>
    <property type="match status" value="1"/>
</dbReference>
<evidence type="ECO:0000256" key="3">
    <source>
        <dbReference type="ARBA" id="ARBA00023125"/>
    </source>
</evidence>
<dbReference type="GO" id="GO:0000976">
    <property type="term" value="F:transcription cis-regulatory region binding"/>
    <property type="evidence" value="ECO:0007669"/>
    <property type="project" value="TreeGrafter"/>
</dbReference>
<feature type="region of interest" description="Disordered" evidence="6">
    <location>
        <begin position="126"/>
        <end position="185"/>
    </location>
</feature>
<evidence type="ECO:0000256" key="1">
    <source>
        <dbReference type="ARBA" id="ARBA00004123"/>
    </source>
</evidence>
<dbReference type="AlphaFoldDB" id="A0AAN6TC63"/>
<evidence type="ECO:0000256" key="7">
    <source>
        <dbReference type="SAM" id="Phobius"/>
    </source>
</evidence>
<keyword evidence="3" id="KW-0238">DNA-binding</keyword>
<dbReference type="Gene3D" id="4.10.240.10">
    <property type="entry name" value="Zn(2)-C6 fungal-type DNA-binding domain"/>
    <property type="match status" value="1"/>
</dbReference>